<evidence type="ECO:0000313" key="2">
    <source>
        <dbReference type="Proteomes" id="UP000320095"/>
    </source>
</evidence>
<sequence>MPTRSGVSRHQLRIDVSDAVGLPEAIVAATVIVPADAVESQTLAVAFPGGGYSRGYWDIQWHGSYSQAEYHVSRGWVFAAIDHLGVGESSLPDPTLLSFEVMGRANAAASQHIVSALRSGELADSLGPTAVPFVIGIGQSMGGCVSIVAQALYRPFDALAVLGYSAAHTVLPSPSGGVHVSAVERGRTDMAGIVDEAGQIGSVDVFSWSFHFDDVDPAIRHKDLRGGFPFRTDSVPPWGSATIPPAAASMLAPGVVAKEAAALTVPVFIGVGERDVCPDAHTEPASYPGADHVTVCVVDRMAHMHNFASSRNVLWNRLHRWGESLR</sequence>
<reference evidence="1 2" key="1">
    <citation type="journal article" date="2019" name="Environ. Microbiol.">
        <title>Species interactions and distinct microbial communities in high Arctic permafrost affected cryosols are associated with the CH4 and CO2 gas fluxes.</title>
        <authorList>
            <person name="Altshuler I."/>
            <person name="Hamel J."/>
            <person name="Turney S."/>
            <person name="Magnuson E."/>
            <person name="Levesque R."/>
            <person name="Greer C."/>
            <person name="Whyte L.G."/>
        </authorList>
    </citation>
    <scope>NUCLEOTIDE SEQUENCE [LARGE SCALE GENOMIC DNA]</scope>
    <source>
        <strain evidence="1 2">S5.20</strain>
    </source>
</reference>
<dbReference type="RefSeq" id="WP_140687231.1">
    <property type="nucleotide sequence ID" value="NZ_RCZG01000001.1"/>
</dbReference>
<dbReference type="OrthoDB" id="4512892at2"/>
<gene>
    <name evidence="1" type="ORF">EAH80_00865</name>
</gene>
<dbReference type="GO" id="GO:0016787">
    <property type="term" value="F:hydrolase activity"/>
    <property type="evidence" value="ECO:0007669"/>
    <property type="project" value="UniProtKB-KW"/>
</dbReference>
<proteinExistence type="predicted"/>
<dbReference type="SUPFAM" id="SSF53474">
    <property type="entry name" value="alpha/beta-Hydrolases"/>
    <property type="match status" value="1"/>
</dbReference>
<dbReference type="InterPro" id="IPR029058">
    <property type="entry name" value="AB_hydrolase_fold"/>
</dbReference>
<dbReference type="Proteomes" id="UP000320095">
    <property type="component" value="Unassembled WGS sequence"/>
</dbReference>
<keyword evidence="2" id="KW-1185">Reference proteome</keyword>
<dbReference type="AlphaFoldDB" id="A0A502EFQ2"/>
<evidence type="ECO:0000313" key="1">
    <source>
        <dbReference type="EMBL" id="TPG36553.1"/>
    </source>
</evidence>
<comment type="caution">
    <text evidence="1">The sequence shown here is derived from an EMBL/GenBank/DDBJ whole genome shotgun (WGS) entry which is preliminary data.</text>
</comment>
<name>A0A502EFQ2_9MYCO</name>
<organism evidence="1 2">
    <name type="scientific">Mycolicibacterium hodleri</name>
    <dbReference type="NCBI Taxonomy" id="49897"/>
    <lineage>
        <taxon>Bacteria</taxon>
        <taxon>Bacillati</taxon>
        <taxon>Actinomycetota</taxon>
        <taxon>Actinomycetes</taxon>
        <taxon>Mycobacteriales</taxon>
        <taxon>Mycobacteriaceae</taxon>
        <taxon>Mycolicibacterium</taxon>
    </lineage>
</organism>
<accession>A0A502EFQ2</accession>
<dbReference type="EMBL" id="RCZG01000001">
    <property type="protein sequence ID" value="TPG36553.1"/>
    <property type="molecule type" value="Genomic_DNA"/>
</dbReference>
<protein>
    <submittedName>
        <fullName evidence="1">Alpha/beta hydrolase</fullName>
    </submittedName>
</protein>
<dbReference type="Gene3D" id="3.40.50.1820">
    <property type="entry name" value="alpha/beta hydrolase"/>
    <property type="match status" value="1"/>
</dbReference>
<keyword evidence="1" id="KW-0378">Hydrolase</keyword>